<dbReference type="GO" id="GO:0008897">
    <property type="term" value="F:holo-[acyl-carrier-protein] synthase activity"/>
    <property type="evidence" value="ECO:0007669"/>
    <property type="project" value="InterPro"/>
</dbReference>
<dbReference type="OrthoDB" id="15433at2759"/>
<dbReference type="Gene3D" id="3.90.470.20">
    <property type="entry name" value="4'-phosphopantetheinyl transferase domain"/>
    <property type="match status" value="1"/>
</dbReference>
<name>A0A6H0Y1F5_9PEZI</name>
<gene>
    <name evidence="1" type="ORF">AMS68_006389</name>
</gene>
<protein>
    <submittedName>
        <fullName evidence="1">Uncharacterized protein</fullName>
    </submittedName>
</protein>
<proteinExistence type="predicted"/>
<organism evidence="1 2">
    <name type="scientific">Peltaster fructicola</name>
    <dbReference type="NCBI Taxonomy" id="286661"/>
    <lineage>
        <taxon>Eukaryota</taxon>
        <taxon>Fungi</taxon>
        <taxon>Dikarya</taxon>
        <taxon>Ascomycota</taxon>
        <taxon>Pezizomycotina</taxon>
        <taxon>Dothideomycetes</taxon>
        <taxon>Dothideomycetes incertae sedis</taxon>
        <taxon>Peltaster</taxon>
    </lineage>
</organism>
<keyword evidence="2" id="KW-1185">Reference proteome</keyword>
<sequence length="203" mass="22405">MRISSQMLSRSLLRPFPFQLSVGNDIVRVSRISRLLFSDADDAAQSRFLHKLFTNAELLQFQARFPKLQDARNDIAQTQLISQHVAGRLRAMLNHHRFAAKEAIIKACTWRRLLLRNVEIHQRSEASGVYGVILNVSIQDTPASTNTTTESVESAAQDPMLTANGQVVQVSISHEDEYATAVCIAAIEPTPGDVGGEAAARQP</sequence>
<dbReference type="EMBL" id="CP051142">
    <property type="protein sequence ID" value="QIX00872.1"/>
    <property type="molecule type" value="Genomic_DNA"/>
</dbReference>
<accession>A0A6H0Y1F5</accession>
<dbReference type="SUPFAM" id="SSF56214">
    <property type="entry name" value="4'-phosphopantetheinyl transferase"/>
    <property type="match status" value="1"/>
</dbReference>
<dbReference type="InterPro" id="IPR037143">
    <property type="entry name" value="4-PPantetheinyl_Trfase_dom_sf"/>
</dbReference>
<evidence type="ECO:0000313" key="1">
    <source>
        <dbReference type="EMBL" id="QIX00872.1"/>
    </source>
</evidence>
<dbReference type="AlphaFoldDB" id="A0A6H0Y1F5"/>
<dbReference type="GO" id="GO:0000287">
    <property type="term" value="F:magnesium ion binding"/>
    <property type="evidence" value="ECO:0007669"/>
    <property type="project" value="InterPro"/>
</dbReference>
<dbReference type="Proteomes" id="UP000503462">
    <property type="component" value="Chromosome 4"/>
</dbReference>
<evidence type="ECO:0000313" key="2">
    <source>
        <dbReference type="Proteomes" id="UP000503462"/>
    </source>
</evidence>
<reference evidence="1 2" key="1">
    <citation type="journal article" date="2016" name="Sci. Rep.">
        <title>Peltaster fructicola genome reveals evolution from an invasive phytopathogen to an ectophytic parasite.</title>
        <authorList>
            <person name="Xu C."/>
            <person name="Chen H."/>
            <person name="Gleason M.L."/>
            <person name="Xu J.R."/>
            <person name="Liu H."/>
            <person name="Zhang R."/>
            <person name="Sun G."/>
        </authorList>
    </citation>
    <scope>NUCLEOTIDE SEQUENCE [LARGE SCALE GENOMIC DNA]</scope>
    <source>
        <strain evidence="1 2">LNHT1506</strain>
    </source>
</reference>